<feature type="domain" description="Helicase C-terminal" evidence="20">
    <location>
        <begin position="780"/>
        <end position="953"/>
    </location>
</feature>
<dbReference type="GO" id="GO:0080188">
    <property type="term" value="P:gene silencing by siRNA-directed DNA methylation"/>
    <property type="evidence" value="ECO:0007669"/>
    <property type="project" value="UniProtKB-ARBA"/>
</dbReference>
<dbReference type="Pfam" id="PF00097">
    <property type="entry name" value="zf-C3HC4"/>
    <property type="match status" value="1"/>
</dbReference>
<keyword evidence="3" id="KW-0479">Metal-binding</keyword>
<evidence type="ECO:0000256" key="4">
    <source>
        <dbReference type="ARBA" id="ARBA00022741"/>
    </source>
</evidence>
<dbReference type="InterPro" id="IPR049730">
    <property type="entry name" value="SNF2/RAD54-like_C"/>
</dbReference>
<dbReference type="PANTHER" id="PTHR45626">
    <property type="entry name" value="TRANSCRIPTION TERMINATION FACTOR 2-RELATED"/>
    <property type="match status" value="1"/>
</dbReference>
<dbReference type="GO" id="GO:0016787">
    <property type="term" value="F:hydrolase activity"/>
    <property type="evidence" value="ECO:0007669"/>
    <property type="project" value="UniProtKB-KW"/>
</dbReference>
<dbReference type="InterPro" id="IPR001841">
    <property type="entry name" value="Znf_RING"/>
</dbReference>
<evidence type="ECO:0000313" key="22">
    <source>
        <dbReference type="Proteomes" id="UP001630127"/>
    </source>
</evidence>
<dbReference type="GO" id="GO:0005634">
    <property type="term" value="C:nucleus"/>
    <property type="evidence" value="ECO:0007669"/>
    <property type="project" value="UniProtKB-SubCell"/>
</dbReference>
<feature type="compositionally biased region" description="Basic and acidic residues" evidence="17">
    <location>
        <begin position="185"/>
        <end position="197"/>
    </location>
</feature>
<dbReference type="PROSITE" id="PS51192">
    <property type="entry name" value="HELICASE_ATP_BIND_1"/>
    <property type="match status" value="1"/>
</dbReference>
<dbReference type="FunFam" id="3.40.50.10810:FF:000068">
    <property type="entry name" value="SNF2 domain-containing protein / helicase domain-containing protein / zinc finger protein-like protein"/>
    <property type="match status" value="1"/>
</dbReference>
<feature type="region of interest" description="Disordered" evidence="17">
    <location>
        <begin position="102"/>
        <end position="197"/>
    </location>
</feature>
<keyword evidence="10" id="KW-0156">Chromatin regulator</keyword>
<dbReference type="PROSITE" id="PS50089">
    <property type="entry name" value="ZF_RING_2"/>
    <property type="match status" value="1"/>
</dbReference>
<dbReference type="InterPro" id="IPR000330">
    <property type="entry name" value="SNF2_N"/>
</dbReference>
<comment type="similarity">
    <text evidence="2">Belongs to the SNF2/RAD54 helicase family. RAD16 subfamily.</text>
</comment>
<dbReference type="InterPro" id="IPR038718">
    <property type="entry name" value="SNF2-like_sf"/>
</dbReference>
<evidence type="ECO:0000256" key="9">
    <source>
        <dbReference type="ARBA" id="ARBA00022840"/>
    </source>
</evidence>
<evidence type="ECO:0000256" key="2">
    <source>
        <dbReference type="ARBA" id="ARBA00008438"/>
    </source>
</evidence>
<name>A0ABD2Y4A6_9GENT</name>
<evidence type="ECO:0000256" key="10">
    <source>
        <dbReference type="ARBA" id="ARBA00022853"/>
    </source>
</evidence>
<dbReference type="Proteomes" id="UP001630127">
    <property type="component" value="Unassembled WGS sequence"/>
</dbReference>
<evidence type="ECO:0000256" key="17">
    <source>
        <dbReference type="SAM" id="MobiDB-lite"/>
    </source>
</evidence>
<dbReference type="PANTHER" id="PTHR45626:SF24">
    <property type="entry name" value="HELICASE-LIKE TRANSCRIPTION FACTOR CHR28-RELATED"/>
    <property type="match status" value="1"/>
</dbReference>
<keyword evidence="6" id="KW-0378">Hydrolase</keyword>
<feature type="compositionally biased region" description="Polar residues" evidence="17">
    <location>
        <begin position="102"/>
        <end position="115"/>
    </location>
</feature>
<dbReference type="InterPro" id="IPR018957">
    <property type="entry name" value="Znf_C3HC4_RING-type"/>
</dbReference>
<keyword evidence="7" id="KW-0347">Helicase</keyword>
<keyword evidence="22" id="KW-1185">Reference proteome</keyword>
<sequence>MSDHVDPQGFRVDSAKKALFGGLFSIWVVGSLFGHSSNWFPGRGNHKPAGIAEMDSVDICSSDDSDFRAIDEYVYESPSRDSVTSFDSRILTPWALPSSINMAVNDGPSRTASNTARDENSEYLTDDDDEWPSSKRAKNTLPTSFQTSLPTSRSNNLVEDMSSSQVRECHSDRPNSINRYHFGRGTHDDVGEERPGGSDERIIFQAAVKDIHQPTRETTLPQGILSVSLLRHQRIALAWMMEKETVGVNCLGGILADDQGLGKTISMIALIQAQRSLQENTTAENVSAIIPEALNLDDEDQNVDSASEKPKPKGESDDLEEISEMSGSRTQFRNKRPAAGTLVICPASVLRQWARELDEKVTKKAKLSVLVYHGSNRTRDPTKLAKYDVVLTTYAIVLNEVPKQPLVDEYDNDQNYGERYGLFSEFSIYKKQKTTGNKKGKKGKSGIHSDASDCGTLASVRWFRVVLDEAQTIKNHRTQVARACCTLRAKRRWCLSGTPIQNAIDELFSYFRFLKYQPYSNYKAFVDGIKLPISRDSVRGYAKLQVVLKHIMLRRTKGTLLDGKPIITLPPKTTRLTKVDFSAEERAFYNKLEADYRKQFKAYAAAGTVNQNYANLMLMLLRLRQACNHPLLVKGVSSDSVGRESSENVKRLPRQKLQYLLGQLETSLAICGACNDPPENAVVTVCGHVFCFQCVSDYLTGEDTKCPEPGCKQQLSADVIFPKAALEKCLSSEFSTDRSRPSGNDEKSTVLKDKYSSKIKAALEILQSSCKPTPSPEINELVQWYDGASSSGSGCAGSQISRPTKAIVFSQWTSMLDLFEVSLKNTGIKYRRLDGTMSLAARDKAVKEFNANPKVTVILMSLKAGNLGLNMMAACQVILLDLWWNPTTEDQAVDRAHRIGQTRPVSVSRLTIRNTVEDRILALQEQKRKMVASAFGEDKSGGSATRITVEDLKFLFEGQP</sequence>
<organism evidence="21 22">
    <name type="scientific">Cinchona calisaya</name>
    <dbReference type="NCBI Taxonomy" id="153742"/>
    <lineage>
        <taxon>Eukaryota</taxon>
        <taxon>Viridiplantae</taxon>
        <taxon>Streptophyta</taxon>
        <taxon>Embryophyta</taxon>
        <taxon>Tracheophyta</taxon>
        <taxon>Spermatophyta</taxon>
        <taxon>Magnoliopsida</taxon>
        <taxon>eudicotyledons</taxon>
        <taxon>Gunneridae</taxon>
        <taxon>Pentapetalae</taxon>
        <taxon>asterids</taxon>
        <taxon>lamiids</taxon>
        <taxon>Gentianales</taxon>
        <taxon>Rubiaceae</taxon>
        <taxon>Cinchonoideae</taxon>
        <taxon>Cinchoneae</taxon>
        <taxon>Cinchona</taxon>
    </lineage>
</organism>
<dbReference type="CDD" id="cd18793">
    <property type="entry name" value="SF2_C_SNF"/>
    <property type="match status" value="1"/>
</dbReference>
<dbReference type="InterPro" id="IPR027417">
    <property type="entry name" value="P-loop_NTPase"/>
</dbReference>
<keyword evidence="4" id="KW-0547">Nucleotide-binding</keyword>
<feature type="region of interest" description="Disordered" evidence="17">
    <location>
        <begin position="297"/>
        <end position="333"/>
    </location>
</feature>
<evidence type="ECO:0000256" key="16">
    <source>
        <dbReference type="PROSITE-ProRule" id="PRU00175"/>
    </source>
</evidence>
<evidence type="ECO:0000256" key="14">
    <source>
        <dbReference type="ARBA" id="ARBA00023163"/>
    </source>
</evidence>
<keyword evidence="5 16" id="KW-0863">Zinc-finger</keyword>
<dbReference type="EMBL" id="JBJUIK010000015">
    <property type="protein sequence ID" value="KAL3502348.1"/>
    <property type="molecule type" value="Genomic_DNA"/>
</dbReference>
<evidence type="ECO:0000256" key="1">
    <source>
        <dbReference type="ARBA" id="ARBA00004123"/>
    </source>
</evidence>
<dbReference type="AlphaFoldDB" id="A0ABD2Y4A6"/>
<dbReference type="SUPFAM" id="SSF57850">
    <property type="entry name" value="RING/U-box"/>
    <property type="match status" value="1"/>
</dbReference>
<dbReference type="InterPro" id="IPR017907">
    <property type="entry name" value="Znf_RING_CS"/>
</dbReference>
<evidence type="ECO:0000256" key="3">
    <source>
        <dbReference type="ARBA" id="ARBA00022723"/>
    </source>
</evidence>
<keyword evidence="13" id="KW-0943">RNA-mediated gene silencing</keyword>
<dbReference type="SMART" id="SM00490">
    <property type="entry name" value="HELICc"/>
    <property type="match status" value="1"/>
</dbReference>
<evidence type="ECO:0000256" key="6">
    <source>
        <dbReference type="ARBA" id="ARBA00022801"/>
    </source>
</evidence>
<dbReference type="PROSITE" id="PS51194">
    <property type="entry name" value="HELICASE_CTER"/>
    <property type="match status" value="1"/>
</dbReference>
<dbReference type="GO" id="GO:0008270">
    <property type="term" value="F:zinc ion binding"/>
    <property type="evidence" value="ECO:0007669"/>
    <property type="project" value="UniProtKB-KW"/>
</dbReference>
<keyword evidence="12" id="KW-0238">DNA-binding</keyword>
<evidence type="ECO:0008006" key="23">
    <source>
        <dbReference type="Google" id="ProtNLM"/>
    </source>
</evidence>
<evidence type="ECO:0000256" key="5">
    <source>
        <dbReference type="ARBA" id="ARBA00022771"/>
    </source>
</evidence>
<dbReference type="GO" id="GO:0003677">
    <property type="term" value="F:DNA binding"/>
    <property type="evidence" value="ECO:0007669"/>
    <property type="project" value="UniProtKB-KW"/>
</dbReference>
<dbReference type="GO" id="GO:0005524">
    <property type="term" value="F:ATP binding"/>
    <property type="evidence" value="ECO:0007669"/>
    <property type="project" value="UniProtKB-KW"/>
</dbReference>
<dbReference type="SMART" id="SM00487">
    <property type="entry name" value="DEXDc"/>
    <property type="match status" value="1"/>
</dbReference>
<gene>
    <name evidence="21" type="ORF">ACH5RR_036797</name>
</gene>
<keyword evidence="8" id="KW-0862">Zinc</keyword>
<dbReference type="InterPro" id="IPR014001">
    <property type="entry name" value="Helicase_ATP-bd"/>
</dbReference>
<dbReference type="Gene3D" id="3.30.40.10">
    <property type="entry name" value="Zinc/RING finger domain, C3HC4 (zinc finger)"/>
    <property type="match status" value="1"/>
</dbReference>
<dbReference type="Gene3D" id="3.40.50.10810">
    <property type="entry name" value="Tandem AAA-ATPase domain"/>
    <property type="match status" value="3"/>
</dbReference>
<evidence type="ECO:0000256" key="13">
    <source>
        <dbReference type="ARBA" id="ARBA00023158"/>
    </source>
</evidence>
<evidence type="ECO:0000259" key="20">
    <source>
        <dbReference type="PROSITE" id="PS51194"/>
    </source>
</evidence>
<evidence type="ECO:0000256" key="15">
    <source>
        <dbReference type="ARBA" id="ARBA00023242"/>
    </source>
</evidence>
<evidence type="ECO:0000256" key="7">
    <source>
        <dbReference type="ARBA" id="ARBA00022806"/>
    </source>
</evidence>
<dbReference type="InterPro" id="IPR013083">
    <property type="entry name" value="Znf_RING/FYVE/PHD"/>
</dbReference>
<dbReference type="SMART" id="SM00184">
    <property type="entry name" value="RING"/>
    <property type="match status" value="1"/>
</dbReference>
<dbReference type="GO" id="GO:0004386">
    <property type="term" value="F:helicase activity"/>
    <property type="evidence" value="ECO:0007669"/>
    <property type="project" value="UniProtKB-KW"/>
</dbReference>
<dbReference type="PROSITE" id="PS00518">
    <property type="entry name" value="ZF_RING_1"/>
    <property type="match status" value="1"/>
</dbReference>
<dbReference type="CDD" id="cd18008">
    <property type="entry name" value="DEXDc_SHPRH-like"/>
    <property type="match status" value="1"/>
</dbReference>
<feature type="compositionally biased region" description="Basic and acidic residues" evidence="17">
    <location>
        <begin position="306"/>
        <end position="316"/>
    </location>
</feature>
<dbReference type="Gene3D" id="3.40.50.300">
    <property type="entry name" value="P-loop containing nucleotide triphosphate hydrolases"/>
    <property type="match status" value="1"/>
</dbReference>
<dbReference type="InterPro" id="IPR050628">
    <property type="entry name" value="SNF2_RAD54_helicase_TF"/>
</dbReference>
<accession>A0ABD2Y4A6</accession>
<evidence type="ECO:0000259" key="18">
    <source>
        <dbReference type="PROSITE" id="PS50089"/>
    </source>
</evidence>
<feature type="domain" description="Helicase ATP-binding" evidence="19">
    <location>
        <begin position="244"/>
        <end position="517"/>
    </location>
</feature>
<evidence type="ECO:0000256" key="12">
    <source>
        <dbReference type="ARBA" id="ARBA00023125"/>
    </source>
</evidence>
<dbReference type="InterPro" id="IPR001650">
    <property type="entry name" value="Helicase_C-like"/>
</dbReference>
<feature type="domain" description="RING-type" evidence="18">
    <location>
        <begin position="671"/>
        <end position="707"/>
    </location>
</feature>
<dbReference type="FunFam" id="3.40.50.10810:FF:000071">
    <property type="entry name" value="SNF2 domain-containing protein / helicase domain-containing protein / zinc finger protein-like protein"/>
    <property type="match status" value="1"/>
</dbReference>
<evidence type="ECO:0000256" key="11">
    <source>
        <dbReference type="ARBA" id="ARBA00023015"/>
    </source>
</evidence>
<reference evidence="21 22" key="1">
    <citation type="submission" date="2024-11" db="EMBL/GenBank/DDBJ databases">
        <title>A near-complete genome assembly of Cinchona calisaya.</title>
        <authorList>
            <person name="Lian D.C."/>
            <person name="Zhao X.W."/>
            <person name="Wei L."/>
        </authorList>
    </citation>
    <scope>NUCLEOTIDE SEQUENCE [LARGE SCALE GENOMIC DNA]</scope>
    <source>
        <tissue evidence="21">Nenye</tissue>
    </source>
</reference>
<keyword evidence="11" id="KW-0805">Transcription regulation</keyword>
<keyword evidence="9" id="KW-0067">ATP-binding</keyword>
<keyword evidence="15" id="KW-0539">Nucleus</keyword>
<comment type="caution">
    <text evidence="21">The sequence shown here is derived from an EMBL/GenBank/DDBJ whole genome shotgun (WGS) entry which is preliminary data.</text>
</comment>
<evidence type="ECO:0000313" key="21">
    <source>
        <dbReference type="EMBL" id="KAL3502348.1"/>
    </source>
</evidence>
<evidence type="ECO:0000256" key="8">
    <source>
        <dbReference type="ARBA" id="ARBA00022833"/>
    </source>
</evidence>
<keyword evidence="14" id="KW-0804">Transcription</keyword>
<evidence type="ECO:0000259" key="19">
    <source>
        <dbReference type="PROSITE" id="PS51192"/>
    </source>
</evidence>
<proteinExistence type="inferred from homology"/>
<dbReference type="Pfam" id="PF00176">
    <property type="entry name" value="SNF2-rel_dom"/>
    <property type="match status" value="1"/>
</dbReference>
<feature type="compositionally biased region" description="Polar residues" evidence="17">
    <location>
        <begin position="140"/>
        <end position="166"/>
    </location>
</feature>
<dbReference type="SUPFAM" id="SSF52540">
    <property type="entry name" value="P-loop containing nucleoside triphosphate hydrolases"/>
    <property type="match status" value="2"/>
</dbReference>
<dbReference type="Pfam" id="PF00271">
    <property type="entry name" value="Helicase_C"/>
    <property type="match status" value="1"/>
</dbReference>
<comment type="subcellular location">
    <subcellularLocation>
        <location evidence="1">Nucleus</location>
    </subcellularLocation>
</comment>
<protein>
    <recommendedName>
        <fullName evidence="23">Helicase-like transcription factor CHR28</fullName>
    </recommendedName>
</protein>